<dbReference type="PROSITE" id="PS50882">
    <property type="entry name" value="YTH"/>
    <property type="match status" value="1"/>
</dbReference>
<reference evidence="4 5" key="2">
    <citation type="journal article" date="2017" name="Front. Plant Sci.">
        <title>Gene Classification and Mining of Molecular Markers Useful in Red Clover (Trifolium pratense) Breeding.</title>
        <authorList>
            <person name="Istvanek J."/>
            <person name="Dluhosova J."/>
            <person name="Dluhos P."/>
            <person name="Patkova L."/>
            <person name="Nedelnik J."/>
            <person name="Repkova J."/>
        </authorList>
    </citation>
    <scope>NUCLEOTIDE SEQUENCE [LARGE SCALE GENOMIC DNA]</scope>
    <source>
        <strain evidence="5">cv. Tatra</strain>
        <tissue evidence="4">Young leaves</tissue>
    </source>
</reference>
<organism evidence="4 5">
    <name type="scientific">Trifolium pratense</name>
    <name type="common">Red clover</name>
    <dbReference type="NCBI Taxonomy" id="57577"/>
    <lineage>
        <taxon>Eukaryota</taxon>
        <taxon>Viridiplantae</taxon>
        <taxon>Streptophyta</taxon>
        <taxon>Embryophyta</taxon>
        <taxon>Tracheophyta</taxon>
        <taxon>Spermatophyta</taxon>
        <taxon>Magnoliopsida</taxon>
        <taxon>eudicotyledons</taxon>
        <taxon>Gunneridae</taxon>
        <taxon>Pentapetalae</taxon>
        <taxon>rosids</taxon>
        <taxon>fabids</taxon>
        <taxon>Fabales</taxon>
        <taxon>Fabaceae</taxon>
        <taxon>Papilionoideae</taxon>
        <taxon>50 kb inversion clade</taxon>
        <taxon>NPAAA clade</taxon>
        <taxon>Hologalegina</taxon>
        <taxon>IRL clade</taxon>
        <taxon>Trifolieae</taxon>
        <taxon>Trifolium</taxon>
    </lineage>
</organism>
<evidence type="ECO:0000259" key="3">
    <source>
        <dbReference type="PROSITE" id="PS50882"/>
    </source>
</evidence>
<dbReference type="GO" id="GO:0003729">
    <property type="term" value="F:mRNA binding"/>
    <property type="evidence" value="ECO:0007669"/>
    <property type="project" value="UniProtKB-UniRule"/>
</dbReference>
<name>A0A2K3P533_TRIPR</name>
<comment type="similarity">
    <text evidence="1">Belongs to the YTHDF family.</text>
</comment>
<dbReference type="GO" id="GO:0005737">
    <property type="term" value="C:cytoplasm"/>
    <property type="evidence" value="ECO:0007669"/>
    <property type="project" value="TreeGrafter"/>
</dbReference>
<protein>
    <recommendedName>
        <fullName evidence="1">YTH domain-containing family protein</fullName>
    </recommendedName>
</protein>
<dbReference type="Gene3D" id="3.10.590.10">
    <property type="entry name" value="ph1033 like domains"/>
    <property type="match status" value="1"/>
</dbReference>
<accession>A0A2K3P533</accession>
<reference evidence="4 5" key="1">
    <citation type="journal article" date="2014" name="Am. J. Bot.">
        <title>Genome assembly and annotation for red clover (Trifolium pratense; Fabaceae).</title>
        <authorList>
            <person name="Istvanek J."/>
            <person name="Jaros M."/>
            <person name="Krenek A."/>
            <person name="Repkova J."/>
        </authorList>
    </citation>
    <scope>NUCLEOTIDE SEQUENCE [LARGE SCALE GENOMIC DNA]</scope>
    <source>
        <strain evidence="5">cv. Tatra</strain>
        <tissue evidence="4">Young leaves</tissue>
    </source>
</reference>
<dbReference type="PANTHER" id="PTHR12357">
    <property type="entry name" value="YTH YT521-B HOMOLOGY DOMAIN-CONTAINING"/>
    <property type="match status" value="1"/>
</dbReference>
<dbReference type="EMBL" id="ASHM01003785">
    <property type="protein sequence ID" value="PNY10389.1"/>
    <property type="molecule type" value="Genomic_DNA"/>
</dbReference>
<dbReference type="GO" id="GO:0061157">
    <property type="term" value="P:mRNA destabilization"/>
    <property type="evidence" value="ECO:0007669"/>
    <property type="project" value="TreeGrafter"/>
</dbReference>
<sequence>MASTNGSGVKEFPASAVEAQSNQAATTNHSQQQNEAHLVPIKDCITSDLTPPHTFSRDVAAGFAETREKWRELVVGLEVGTGGKSKASEWSKGRGVGTTRMGTCDNIGTIVGVDGHNVIQELPGQQPDLSHTSYFQQPGVHESEAMPYHSQVSTSVGMQNKSVSGSVLAKNYPKSSTFANQNSSKSAHRNGSITSRLSKTMTDTEKETGILKKAPHLHSNFTAAIPPRTYNQTGSFSSFADPRRGFPHTNYRPSASTNYRPSASTNYRPSAYTNYRPSASTNYRPSVSTNYRPSGTVSNDRVSLSENFRSAEFDTSKEMIRGPRFYRKNSNPESSVVKDEFAFTVCRDRYNLPDFQTKYEAAKFYMIKSFNEDDIHKGIKYDVWTSTPHGNKKLNAAFQNAEAKLSETGTQCPVFLFFSVNTSGQFVGVAEMLGPVDFKKDMKFWKLDKYNGFFPIKWHIIKDVPNRQFLHIILKHNENKCVTFSRDTQEIGLKEGLEMLKIFKSYQAKTCLLDDFDFYENREKLSRSQRITEHAGPKQEVYNNDSYHNTVKARDVRREMQSSGTTNEETLSRLTKNLSLNPSGRRGFR</sequence>
<dbReference type="AlphaFoldDB" id="A0A2K3P533"/>
<dbReference type="STRING" id="57577.A0A2K3P533"/>
<dbReference type="Pfam" id="PF04146">
    <property type="entry name" value="YTH"/>
    <property type="match status" value="1"/>
</dbReference>
<comment type="function">
    <text evidence="1">Specifically recognizes and binds N6-methyladenosine (m6A)-containing RNAs, and regulates mRNA stability. M6A is a modification present at internal sites of mRNAs and some non-coding RNAs and plays a role in mRNA stability and processing.</text>
</comment>
<comment type="caution">
    <text evidence="4">The sequence shown here is derived from an EMBL/GenBank/DDBJ whole genome shotgun (WGS) entry which is preliminary data.</text>
</comment>
<dbReference type="PANTHER" id="PTHR12357:SF95">
    <property type="entry name" value="YTH DOMAIN-CONTAINING FAMILY PROTEIN"/>
    <property type="match status" value="1"/>
</dbReference>
<feature type="domain" description="YTH" evidence="3">
    <location>
        <begin position="362"/>
        <end position="503"/>
    </location>
</feature>
<dbReference type="Proteomes" id="UP000236291">
    <property type="component" value="Unassembled WGS sequence"/>
</dbReference>
<feature type="compositionally biased region" description="Polar residues" evidence="2">
    <location>
        <begin position="251"/>
        <end position="300"/>
    </location>
</feature>
<dbReference type="InterPro" id="IPR045168">
    <property type="entry name" value="YTH_prot"/>
</dbReference>
<evidence type="ECO:0000256" key="1">
    <source>
        <dbReference type="RuleBase" id="RU369095"/>
    </source>
</evidence>
<dbReference type="InterPro" id="IPR007275">
    <property type="entry name" value="YTH_domain"/>
</dbReference>
<evidence type="ECO:0000313" key="4">
    <source>
        <dbReference type="EMBL" id="PNY10389.1"/>
    </source>
</evidence>
<keyword evidence="1" id="KW-0694">RNA-binding</keyword>
<gene>
    <name evidence="4" type="ORF">L195_g006965</name>
</gene>
<dbReference type="GO" id="GO:1990247">
    <property type="term" value="F:N6-methyladenosine-containing RNA reader activity"/>
    <property type="evidence" value="ECO:0007669"/>
    <property type="project" value="UniProtKB-UniRule"/>
</dbReference>
<evidence type="ECO:0000313" key="5">
    <source>
        <dbReference type="Proteomes" id="UP000236291"/>
    </source>
</evidence>
<evidence type="ECO:0000256" key="2">
    <source>
        <dbReference type="SAM" id="MobiDB-lite"/>
    </source>
</evidence>
<proteinExistence type="inferred from homology"/>
<feature type="region of interest" description="Disordered" evidence="2">
    <location>
        <begin position="176"/>
        <end position="198"/>
    </location>
</feature>
<dbReference type="CDD" id="cd21134">
    <property type="entry name" value="YTH"/>
    <property type="match status" value="1"/>
</dbReference>
<feature type="region of interest" description="Disordered" evidence="2">
    <location>
        <begin position="237"/>
        <end position="300"/>
    </location>
</feature>